<dbReference type="GO" id="GO:0004316">
    <property type="term" value="F:3-oxoacyl-[acyl-carrier-protein] reductase (NADPH) activity"/>
    <property type="evidence" value="ECO:0007669"/>
    <property type="project" value="UniProtKB-EC"/>
</dbReference>
<dbReference type="PRINTS" id="PR00081">
    <property type="entry name" value="GDHRDH"/>
</dbReference>
<dbReference type="GeneID" id="57275991"/>
<dbReference type="PANTHER" id="PTHR42879:SF2">
    <property type="entry name" value="3-OXOACYL-[ACYL-CARRIER-PROTEIN] REDUCTASE FABG"/>
    <property type="match status" value="1"/>
</dbReference>
<evidence type="ECO:0000256" key="1">
    <source>
        <dbReference type="ARBA" id="ARBA00006484"/>
    </source>
</evidence>
<dbReference type="CDD" id="cd05233">
    <property type="entry name" value="SDR_c"/>
    <property type="match status" value="1"/>
</dbReference>
<dbReference type="Proteomes" id="UP000076405">
    <property type="component" value="Chromosome"/>
</dbReference>
<dbReference type="EC" id="1.1.1.100" evidence="2"/>
<organism evidence="2 5">
    <name type="scientific">Pediococcus damnosus</name>
    <dbReference type="NCBI Taxonomy" id="51663"/>
    <lineage>
        <taxon>Bacteria</taxon>
        <taxon>Bacillati</taxon>
        <taxon>Bacillota</taxon>
        <taxon>Bacilli</taxon>
        <taxon>Lactobacillales</taxon>
        <taxon>Lactobacillaceae</taxon>
        <taxon>Pediococcus</taxon>
    </lineage>
</organism>
<dbReference type="KEGG" id="pdm:ADU72_1785"/>
<dbReference type="Pfam" id="PF13561">
    <property type="entry name" value="adh_short_C2"/>
    <property type="match status" value="1"/>
</dbReference>
<dbReference type="EMBL" id="CP012275">
    <property type="protein sequence ID" value="AMV62425.1"/>
    <property type="molecule type" value="Genomic_DNA"/>
</dbReference>
<evidence type="ECO:0000313" key="3">
    <source>
        <dbReference type="EMBL" id="AMV67710.1"/>
    </source>
</evidence>
<evidence type="ECO:0000313" key="2">
    <source>
        <dbReference type="EMBL" id="AMV62425.1"/>
    </source>
</evidence>
<dbReference type="NCBIfam" id="NF047420">
    <property type="entry name" value="EF_P_mod_YmfI"/>
    <property type="match status" value="1"/>
</dbReference>
<accession>A0AAC9B193</accession>
<comment type="similarity">
    <text evidence="1">Belongs to the short-chain dehydrogenases/reductases (SDR) family.</text>
</comment>
<dbReference type="InterPro" id="IPR050259">
    <property type="entry name" value="SDR"/>
</dbReference>
<dbReference type="EMBL" id="CP012288">
    <property type="protein sequence ID" value="AMV67710.1"/>
    <property type="molecule type" value="Genomic_DNA"/>
</dbReference>
<keyword evidence="4" id="KW-1185">Reference proteome</keyword>
<dbReference type="AlphaFoldDB" id="A0AAC9B193"/>
<keyword evidence="2" id="KW-0560">Oxidoreductase</keyword>
<proteinExistence type="inferred from homology"/>
<evidence type="ECO:0000313" key="5">
    <source>
        <dbReference type="Proteomes" id="UP000076405"/>
    </source>
</evidence>
<reference evidence="4 5" key="1">
    <citation type="journal article" date="2016" name="PLoS ONE">
        <title>The Identification of Novel Diagnostic Marker Genes for the Detection of Beer Spoiling Pediococcus damnosus Strains Using the BlAst Diagnostic Gene findEr.</title>
        <authorList>
            <person name="Behr J."/>
            <person name="Geissler A.J."/>
            <person name="Schmid J."/>
            <person name="Zehe A."/>
            <person name="Vogel R.F."/>
        </authorList>
    </citation>
    <scope>NUCLEOTIDE SEQUENCE [LARGE SCALE GENOMIC DNA]</scope>
    <source>
        <strain evidence="2 5">TMW 2.1533</strain>
        <strain evidence="3 4">TMW 2.1535</strain>
    </source>
</reference>
<dbReference type="PANTHER" id="PTHR42879">
    <property type="entry name" value="3-OXOACYL-(ACYL-CARRIER-PROTEIN) REDUCTASE"/>
    <property type="match status" value="1"/>
</dbReference>
<sequence length="241" mass="26278">MKHALVLGASGDIGIATVTQLAAEGWSLYLHYNHQKEKITQLITKLSTQFPTQDFLGVSFDMSTLDHLHEFLGNIFELDTIIFAQGTTSYKLLTETTSEEILHQWNMQVAVPIEMIKALQDKLARSSHGRIIFVGSVYGAVGSAMEVSYSTVKGAQSAFANAYAKEVGSLGITVNVVAPGAVDTHMNHFLTSDDRQSITEDIPAGKFATPADIAYWIVQLTNQAAGYMTGQTIYIDGGWLK</sequence>
<evidence type="ECO:0000313" key="4">
    <source>
        <dbReference type="Proteomes" id="UP000076244"/>
    </source>
</evidence>
<protein>
    <submittedName>
        <fullName evidence="2">3-oxoacyl-[acyl-carrier protein] reductase</fullName>
        <ecNumber evidence="2">1.1.1.100</ecNumber>
    </submittedName>
</protein>
<dbReference type="RefSeq" id="WP_046870901.1">
    <property type="nucleotide sequence ID" value="NZ_BAAAXI010000182.1"/>
</dbReference>
<name>A0AAC9B193_9LACO</name>
<dbReference type="Proteomes" id="UP000076244">
    <property type="component" value="Chromosome"/>
</dbReference>
<dbReference type="InterPro" id="IPR002347">
    <property type="entry name" value="SDR_fam"/>
</dbReference>
<dbReference type="Gene3D" id="3.40.50.720">
    <property type="entry name" value="NAD(P)-binding Rossmann-like Domain"/>
    <property type="match status" value="1"/>
</dbReference>
<dbReference type="SUPFAM" id="SSF51735">
    <property type="entry name" value="NAD(P)-binding Rossmann-fold domains"/>
    <property type="match status" value="1"/>
</dbReference>
<dbReference type="InterPro" id="IPR036291">
    <property type="entry name" value="NAD(P)-bd_dom_sf"/>
</dbReference>
<gene>
    <name evidence="2" type="ORF">ADU70_0931</name>
    <name evidence="3" type="ORF">ADU72_1785</name>
</gene>